<keyword evidence="1" id="KW-0472">Membrane</keyword>
<reference evidence="2 3" key="1">
    <citation type="submission" date="2018-10" db="EMBL/GenBank/DDBJ databases">
        <title>Comparative functional genomics of the obligate endosymbiont Buchnera aphidicola.</title>
        <authorList>
            <person name="Chong R.A."/>
        </authorList>
    </citation>
    <scope>NUCLEOTIDE SEQUENCE [LARGE SCALE GENOMIC DNA]</scope>
    <source>
        <strain evidence="2 3">Mrh</strain>
    </source>
</reference>
<evidence type="ECO:0000313" key="3">
    <source>
        <dbReference type="Proteomes" id="UP000298566"/>
    </source>
</evidence>
<dbReference type="EMBL" id="CP033004">
    <property type="protein sequence ID" value="QCI23345.1"/>
    <property type="molecule type" value="Genomic_DNA"/>
</dbReference>
<dbReference type="Proteomes" id="UP000298566">
    <property type="component" value="Chromosome"/>
</dbReference>
<dbReference type="Gene3D" id="3.40.50.10610">
    <property type="entry name" value="ABC-type transport auxiliary lipoprotein component"/>
    <property type="match status" value="1"/>
</dbReference>
<dbReference type="Pfam" id="PF13036">
    <property type="entry name" value="LpoB"/>
    <property type="match status" value="1"/>
</dbReference>
<protein>
    <submittedName>
        <fullName evidence="2">Uncharacterized protein</fullName>
    </submittedName>
</protein>
<dbReference type="GO" id="GO:0030234">
    <property type="term" value="F:enzyme regulator activity"/>
    <property type="evidence" value="ECO:0007669"/>
    <property type="project" value="TreeGrafter"/>
</dbReference>
<accession>A0A4D6YG80</accession>
<dbReference type="InterPro" id="IPR014094">
    <property type="entry name" value="LpoB"/>
</dbReference>
<dbReference type="RefSeq" id="WP_158336552.1">
    <property type="nucleotide sequence ID" value="NZ_CP033004.1"/>
</dbReference>
<sequence length="187" mass="22113">MLIKILNILALISTLILNNYSLLFKKSFIKNNNYKKILFFKNIFIDLLELKKKLKNDLLDDVKNINVPFQDNFLFVNDIKNNTIYEINTKKIRHIIINLFNQQTTCFKMVQENYVIQAKKCLNISPKDILININKALILAKKINVNYLIYSSIYEKYKKLYLKIQMILVNSKEIFLETDILIGSLKI</sequence>
<dbReference type="PANTHER" id="PTHR40593">
    <property type="entry name" value="PENICILLIN-BINDING PROTEIN ACTIVATOR LPOB"/>
    <property type="match status" value="1"/>
</dbReference>
<organism evidence="2 3">
    <name type="scientific">Buchnera aphidicola subsp. Melaphis rhois</name>
    <dbReference type="NCBI Taxonomy" id="118103"/>
    <lineage>
        <taxon>Bacteria</taxon>
        <taxon>Pseudomonadati</taxon>
        <taxon>Pseudomonadota</taxon>
        <taxon>Gammaproteobacteria</taxon>
        <taxon>Enterobacterales</taxon>
        <taxon>Erwiniaceae</taxon>
        <taxon>Buchnera</taxon>
    </lineage>
</organism>
<dbReference type="GO" id="GO:0009252">
    <property type="term" value="P:peptidoglycan biosynthetic process"/>
    <property type="evidence" value="ECO:0007669"/>
    <property type="project" value="TreeGrafter"/>
</dbReference>
<keyword evidence="1" id="KW-0812">Transmembrane</keyword>
<keyword evidence="1" id="KW-1133">Transmembrane helix</keyword>
<dbReference type="PANTHER" id="PTHR40593:SF1">
    <property type="entry name" value="PENICILLIN-BINDING PROTEIN ACTIVATOR LPOB"/>
    <property type="match status" value="1"/>
</dbReference>
<gene>
    <name evidence="2" type="ORF">D9V73_01655</name>
</gene>
<feature type="transmembrane region" description="Helical" evidence="1">
    <location>
        <begin position="6"/>
        <end position="24"/>
    </location>
</feature>
<dbReference type="GO" id="GO:0031241">
    <property type="term" value="C:periplasmic side of cell outer membrane"/>
    <property type="evidence" value="ECO:0007669"/>
    <property type="project" value="TreeGrafter"/>
</dbReference>
<proteinExistence type="predicted"/>
<evidence type="ECO:0000256" key="1">
    <source>
        <dbReference type="SAM" id="Phobius"/>
    </source>
</evidence>
<name>A0A4D6YG80_BUCMH</name>
<evidence type="ECO:0000313" key="2">
    <source>
        <dbReference type="EMBL" id="QCI23345.1"/>
    </source>
</evidence>
<dbReference type="AlphaFoldDB" id="A0A4D6YG80"/>